<dbReference type="AlphaFoldDB" id="A0A8W7PPB0"/>
<feature type="compositionally biased region" description="Basic and acidic residues" evidence="1">
    <location>
        <begin position="17"/>
        <end position="33"/>
    </location>
</feature>
<evidence type="ECO:0000313" key="2">
    <source>
        <dbReference type="EnsemblMetazoa" id="ACOM035334-PA.1"/>
    </source>
</evidence>
<sequence>MPVLELISNRELRYVQERHQQQGDKAVARRAEQKVAGQERAADGDDRGVGGKKAQADARAHLRPYERFRAVRADRHAGKLRDGGGRLERAARQPADEPVPVPQPLQVVAEHHVQLAAELVEEAHQKPALAARDRPERVVPDVHRARHHRPLRGKVVGRGRRFALLVHRHRVEALLEYLHRELEPVLLVGQVCRRPLALLPPDHFQRHPAGPRVARVLRLGAQKDGDARHHQPGRVLAQPLDLRVRADLGAVREPVQLLHQYAHVPHQIDVGQDGRLVHLRAEPHVRQQVDERFRTPVERFRYCVHPVRFRLRLLREQPLR</sequence>
<proteinExistence type="predicted"/>
<protein>
    <submittedName>
        <fullName evidence="2">Uncharacterized protein</fullName>
    </submittedName>
</protein>
<reference evidence="2" key="1">
    <citation type="submission" date="2022-08" db="UniProtKB">
        <authorList>
            <consortium name="EnsemblMetazoa"/>
        </authorList>
    </citation>
    <scope>IDENTIFICATION</scope>
</reference>
<feature type="compositionally biased region" description="Basic and acidic residues" evidence="1">
    <location>
        <begin position="40"/>
        <end position="58"/>
    </location>
</feature>
<name>A0A8W7PPB0_ANOCL</name>
<dbReference type="Proteomes" id="UP000075882">
    <property type="component" value="Unassembled WGS sequence"/>
</dbReference>
<feature type="region of interest" description="Disordered" evidence="1">
    <location>
        <begin position="17"/>
        <end position="58"/>
    </location>
</feature>
<organism evidence="2">
    <name type="scientific">Anopheles coluzzii</name>
    <name type="common">African malaria mosquito</name>
    <dbReference type="NCBI Taxonomy" id="1518534"/>
    <lineage>
        <taxon>Eukaryota</taxon>
        <taxon>Metazoa</taxon>
        <taxon>Ecdysozoa</taxon>
        <taxon>Arthropoda</taxon>
        <taxon>Hexapoda</taxon>
        <taxon>Insecta</taxon>
        <taxon>Pterygota</taxon>
        <taxon>Neoptera</taxon>
        <taxon>Endopterygota</taxon>
        <taxon>Diptera</taxon>
        <taxon>Nematocera</taxon>
        <taxon>Culicoidea</taxon>
        <taxon>Culicidae</taxon>
        <taxon>Anophelinae</taxon>
        <taxon>Anopheles</taxon>
    </lineage>
</organism>
<feature type="compositionally biased region" description="Basic and acidic residues" evidence="1">
    <location>
        <begin position="77"/>
        <end position="95"/>
    </location>
</feature>
<evidence type="ECO:0000256" key="1">
    <source>
        <dbReference type="SAM" id="MobiDB-lite"/>
    </source>
</evidence>
<accession>A0A8W7PPB0</accession>
<feature type="region of interest" description="Disordered" evidence="1">
    <location>
        <begin position="77"/>
        <end position="100"/>
    </location>
</feature>
<dbReference type="EnsemblMetazoa" id="ACOM035334-RA">
    <property type="protein sequence ID" value="ACOM035334-PA.1"/>
    <property type="gene ID" value="ACOM035334"/>
</dbReference>